<comment type="subcellular location">
    <subcellularLocation>
        <location evidence="1">Cell membrane</location>
    </subcellularLocation>
</comment>
<dbReference type="EMBL" id="CP023344">
    <property type="protein sequence ID" value="ATC63207.1"/>
    <property type="molecule type" value="Genomic_DNA"/>
</dbReference>
<name>A0A290Q4I9_9BACT</name>
<evidence type="ECO:0000256" key="4">
    <source>
        <dbReference type="ARBA" id="ARBA00023186"/>
    </source>
</evidence>
<dbReference type="GO" id="GO:0005886">
    <property type="term" value="C:plasma membrane"/>
    <property type="evidence" value="ECO:0007669"/>
    <property type="project" value="UniProtKB-SubCell"/>
</dbReference>
<dbReference type="AlphaFoldDB" id="A0A290Q4I9"/>
<reference evidence="6 7" key="1">
    <citation type="submission" date="2017-09" db="EMBL/GenBank/DDBJ databases">
        <title>Complete genome sequence of Verrucomicrobial strain HZ-65, isolated from freshwater.</title>
        <authorList>
            <person name="Choi A."/>
        </authorList>
    </citation>
    <scope>NUCLEOTIDE SEQUENCE [LARGE SCALE GENOMIC DNA]</scope>
    <source>
        <strain evidence="6 7">HZ-65</strain>
    </source>
</reference>
<evidence type="ECO:0000256" key="5">
    <source>
        <dbReference type="SAM" id="Phobius"/>
    </source>
</evidence>
<keyword evidence="2" id="KW-1003">Cell membrane</keyword>
<keyword evidence="7" id="KW-1185">Reference proteome</keyword>
<evidence type="ECO:0000256" key="3">
    <source>
        <dbReference type="ARBA" id="ARBA00023136"/>
    </source>
</evidence>
<sequence length="612" mass="66745">MPPCAPPSRCIVDARLRPPKRNAPAHPPLVIGHSRELRSRTVSTLATPLSRPTVAPFPHMISWIQKNLQQHYRIVFGLLLVLIIISFVFITNASSGIGHADRKVQKTPFFDLNLGAKDDVEKITRDASIAIELQYGMSAGSIPQFQELALSRYAALHMANQLHVPAPSKTELTDYIKTLRAFSGPDGQFDAKRYDDFRKTLSTGKSISEAQISRVLSDNLRIERVNQLVAGPGYALPADVKRELTLADTSWTLATATIDRASFTPDIKPTEAELTKYFEENALAYTIPTQVSVSYVEFSADAVLPSLPAPAEADVRAFYDNNAARFPIADRKAGETPNPDADYLKVRSDVEAAMKRALATRLAATAAGDTALALYDKKLTVGSPEFAAFLAQNKLTVKDLPPFSQANVPAELGLNPAIPAEALKLSKDRLVSDAIPTEKGSVILFWKDTFASRQPSFLEVRAKVSADYIDNEKAKRFTTLGQTLRTAIQARIKAGDTFEKAATSAAASSNVKVETKTLPAFTLRQPPQDFNGSLYEALQNLNKGEVSAMIVESDKGHFAYAQDKKIPDLSETNPQYTTTLARIAQANAAGNAQAFFRDLVTQELAKSAPAGR</sequence>
<evidence type="ECO:0000256" key="1">
    <source>
        <dbReference type="ARBA" id="ARBA00004236"/>
    </source>
</evidence>
<dbReference type="Proteomes" id="UP000217265">
    <property type="component" value="Chromosome"/>
</dbReference>
<evidence type="ECO:0000313" key="7">
    <source>
        <dbReference type="Proteomes" id="UP000217265"/>
    </source>
</evidence>
<keyword evidence="5" id="KW-1133">Transmembrane helix</keyword>
<keyword evidence="4" id="KW-0143">Chaperone</keyword>
<gene>
    <name evidence="6" type="ORF">CMV30_04145</name>
</gene>
<dbReference type="PANTHER" id="PTHR47529">
    <property type="entry name" value="PEPTIDYL-PROLYL CIS-TRANS ISOMERASE D"/>
    <property type="match status" value="1"/>
</dbReference>
<evidence type="ECO:0000313" key="6">
    <source>
        <dbReference type="EMBL" id="ATC63207.1"/>
    </source>
</evidence>
<protein>
    <submittedName>
        <fullName evidence="6">Uncharacterized protein</fullName>
    </submittedName>
</protein>
<dbReference type="KEGG" id="vbh:CMV30_04145"/>
<dbReference type="InterPro" id="IPR052029">
    <property type="entry name" value="PpiD_chaperone"/>
</dbReference>
<proteinExistence type="predicted"/>
<dbReference type="PANTHER" id="PTHR47529:SF1">
    <property type="entry name" value="PERIPLASMIC CHAPERONE PPID"/>
    <property type="match status" value="1"/>
</dbReference>
<keyword evidence="5" id="KW-0812">Transmembrane</keyword>
<feature type="transmembrane region" description="Helical" evidence="5">
    <location>
        <begin position="72"/>
        <end position="90"/>
    </location>
</feature>
<evidence type="ECO:0000256" key="2">
    <source>
        <dbReference type="ARBA" id="ARBA00022475"/>
    </source>
</evidence>
<organism evidence="6 7">
    <name type="scientific">Nibricoccus aquaticus</name>
    <dbReference type="NCBI Taxonomy" id="2576891"/>
    <lineage>
        <taxon>Bacteria</taxon>
        <taxon>Pseudomonadati</taxon>
        <taxon>Verrucomicrobiota</taxon>
        <taxon>Opitutia</taxon>
        <taxon>Opitutales</taxon>
        <taxon>Opitutaceae</taxon>
        <taxon>Nibricoccus</taxon>
    </lineage>
</organism>
<accession>A0A290Q4I9</accession>
<keyword evidence="3 5" id="KW-0472">Membrane</keyword>